<keyword evidence="1" id="KW-0408">Iron</keyword>
<dbReference type="Gene3D" id="2.60.120.10">
    <property type="entry name" value="Jelly Rolls"/>
    <property type="match status" value="1"/>
</dbReference>
<evidence type="ECO:0000313" key="3">
    <source>
        <dbReference type="Proteomes" id="UP001217089"/>
    </source>
</evidence>
<reference evidence="2 3" key="1">
    <citation type="submission" date="2022-12" db="EMBL/GenBank/DDBJ databases">
        <title>Chromosome-level genome of Tegillarca granosa.</title>
        <authorList>
            <person name="Kim J."/>
        </authorList>
    </citation>
    <scope>NUCLEOTIDE SEQUENCE [LARGE SCALE GENOMIC DNA]</scope>
    <source>
        <strain evidence="2">Teg-2019</strain>
        <tissue evidence="2">Adductor muscle</tissue>
    </source>
</reference>
<keyword evidence="1" id="KW-0223">Dioxygenase</keyword>
<dbReference type="Pfam" id="PF05995">
    <property type="entry name" value="CDO_I"/>
    <property type="match status" value="1"/>
</dbReference>
<dbReference type="Proteomes" id="UP001217089">
    <property type="component" value="Unassembled WGS sequence"/>
</dbReference>
<comment type="caution">
    <text evidence="2">The sequence shown here is derived from an EMBL/GenBank/DDBJ whole genome shotgun (WGS) entry which is preliminary data.</text>
</comment>
<comment type="catalytic activity">
    <reaction evidence="1">
        <text>L-cysteine + O2 = 3-sulfino-L-alanine + H(+)</text>
        <dbReference type="Rhea" id="RHEA:20441"/>
        <dbReference type="ChEBI" id="CHEBI:15378"/>
        <dbReference type="ChEBI" id="CHEBI:15379"/>
        <dbReference type="ChEBI" id="CHEBI:35235"/>
        <dbReference type="ChEBI" id="CHEBI:61085"/>
        <dbReference type="EC" id="1.13.11.20"/>
    </reaction>
</comment>
<keyword evidence="1" id="KW-0479">Metal-binding</keyword>
<evidence type="ECO:0000256" key="1">
    <source>
        <dbReference type="RuleBase" id="RU366010"/>
    </source>
</evidence>
<dbReference type="InterPro" id="IPR010300">
    <property type="entry name" value="CDO_1"/>
</dbReference>
<gene>
    <name evidence="2" type="ORF">KUTeg_001290</name>
</gene>
<keyword evidence="3" id="KW-1185">Reference proteome</keyword>
<comment type="pathway">
    <text evidence="1">Organosulfur biosynthesis; taurine biosynthesis; hypotaurine from L-cysteine: step 1/2.</text>
</comment>
<protein>
    <recommendedName>
        <fullName evidence="1">Cysteine dioxygenase</fullName>
        <ecNumber evidence="1">1.13.11.20</ecNumber>
    </recommendedName>
</protein>
<organism evidence="2 3">
    <name type="scientific">Tegillarca granosa</name>
    <name type="common">Malaysian cockle</name>
    <name type="synonym">Anadara granosa</name>
    <dbReference type="NCBI Taxonomy" id="220873"/>
    <lineage>
        <taxon>Eukaryota</taxon>
        <taxon>Metazoa</taxon>
        <taxon>Spiralia</taxon>
        <taxon>Lophotrochozoa</taxon>
        <taxon>Mollusca</taxon>
        <taxon>Bivalvia</taxon>
        <taxon>Autobranchia</taxon>
        <taxon>Pteriomorphia</taxon>
        <taxon>Arcoida</taxon>
        <taxon>Arcoidea</taxon>
        <taxon>Arcidae</taxon>
        <taxon>Tegillarca</taxon>
    </lineage>
</organism>
<name>A0ABQ9FZM0_TEGGR</name>
<dbReference type="EMBL" id="JARBDR010000135">
    <property type="protein sequence ID" value="KAJ8321165.1"/>
    <property type="molecule type" value="Genomic_DNA"/>
</dbReference>
<evidence type="ECO:0000313" key="2">
    <source>
        <dbReference type="EMBL" id="KAJ8321165.1"/>
    </source>
</evidence>
<sequence length="62" mass="7611">MQTMAEQNEFAALCHKLKEYFSNNTNINTEEVKRIMEKYKTNWKDWEMYAIFNENQRKNTNV</sequence>
<dbReference type="InterPro" id="IPR014710">
    <property type="entry name" value="RmlC-like_jellyroll"/>
</dbReference>
<keyword evidence="1" id="KW-0560">Oxidoreductase</keyword>
<proteinExistence type="inferred from homology"/>
<comment type="similarity">
    <text evidence="1">Belongs to the cysteine dioxygenase family.</text>
</comment>
<accession>A0ABQ9FZM0</accession>
<comment type="cofactor">
    <cofactor evidence="1">
        <name>Fe cation</name>
        <dbReference type="ChEBI" id="CHEBI:24875"/>
    </cofactor>
    <text evidence="1">Binds 1 Fe cation per subunit.</text>
</comment>
<dbReference type="EC" id="1.13.11.20" evidence="1"/>